<protein>
    <submittedName>
        <fullName evidence="1">Uncharacterized protein</fullName>
    </submittedName>
</protein>
<reference evidence="1" key="1">
    <citation type="submission" date="2014-09" db="EMBL/GenBank/DDBJ databases">
        <authorList>
            <person name="Magalhaes I.L.F."/>
            <person name="Oliveira U."/>
            <person name="Santos F.R."/>
            <person name="Vidigal T.H.D.A."/>
            <person name="Brescovit A.D."/>
            <person name="Santos A.J."/>
        </authorList>
    </citation>
    <scope>NUCLEOTIDE SEQUENCE</scope>
    <source>
        <tissue evidence="1">Shoot tissue taken approximately 20 cm above the soil surface</tissue>
    </source>
</reference>
<sequence>MSPSANVSYMTTLPNLNIKLRLNKYCESSHLQSAVHGDLTSAMARQYIGHSPTLLTHICPISLS</sequence>
<name>A0A0A9CYW9_ARUDO</name>
<evidence type="ECO:0000313" key="1">
    <source>
        <dbReference type="EMBL" id="JAD79588.1"/>
    </source>
</evidence>
<proteinExistence type="predicted"/>
<organism evidence="1">
    <name type="scientific">Arundo donax</name>
    <name type="common">Giant reed</name>
    <name type="synonym">Donax arundinaceus</name>
    <dbReference type="NCBI Taxonomy" id="35708"/>
    <lineage>
        <taxon>Eukaryota</taxon>
        <taxon>Viridiplantae</taxon>
        <taxon>Streptophyta</taxon>
        <taxon>Embryophyta</taxon>
        <taxon>Tracheophyta</taxon>
        <taxon>Spermatophyta</taxon>
        <taxon>Magnoliopsida</taxon>
        <taxon>Liliopsida</taxon>
        <taxon>Poales</taxon>
        <taxon>Poaceae</taxon>
        <taxon>PACMAD clade</taxon>
        <taxon>Arundinoideae</taxon>
        <taxon>Arundineae</taxon>
        <taxon>Arundo</taxon>
    </lineage>
</organism>
<dbReference type="AlphaFoldDB" id="A0A0A9CYW9"/>
<reference evidence="1" key="2">
    <citation type="journal article" date="2015" name="Data Brief">
        <title>Shoot transcriptome of the giant reed, Arundo donax.</title>
        <authorList>
            <person name="Barrero R.A."/>
            <person name="Guerrero F.D."/>
            <person name="Moolhuijzen P."/>
            <person name="Goolsby J.A."/>
            <person name="Tidwell J."/>
            <person name="Bellgard S.E."/>
            <person name="Bellgard M.I."/>
        </authorList>
    </citation>
    <scope>NUCLEOTIDE SEQUENCE</scope>
    <source>
        <tissue evidence="1">Shoot tissue taken approximately 20 cm above the soil surface</tissue>
    </source>
</reference>
<accession>A0A0A9CYW9</accession>
<dbReference type="EMBL" id="GBRH01218307">
    <property type="protein sequence ID" value="JAD79588.1"/>
    <property type="molecule type" value="Transcribed_RNA"/>
</dbReference>